<dbReference type="KEGG" id="mflg:ABS361_11585"/>
<dbReference type="PANTHER" id="PTHR44942">
    <property type="entry name" value="METHYLTRANSF_11 DOMAIN-CONTAINING PROTEIN"/>
    <property type="match status" value="1"/>
</dbReference>
<dbReference type="EMBL" id="CP158568">
    <property type="protein sequence ID" value="XBY42767.1"/>
    <property type="molecule type" value="Genomic_DNA"/>
</dbReference>
<gene>
    <name evidence="5" type="ORF">ABS361_11585</name>
</gene>
<reference evidence="5" key="1">
    <citation type="submission" date="2024-06" db="EMBL/GenBank/DDBJ databases">
        <title>Methylostella associata gen. nov., sp. nov., a novel Ancalomicrobiaceae-affiliated facultatively methylotrophic bacteria that feed on methanotrophs of the genus Methylococcus.</title>
        <authorList>
            <person name="Saltykova V."/>
            <person name="Danilova O.V."/>
            <person name="Oshkin I.Y."/>
            <person name="Belova S.E."/>
            <person name="Pimenov N.V."/>
            <person name="Dedysh S.N."/>
        </authorList>
    </citation>
    <scope>NUCLEOTIDE SEQUENCE</scope>
    <source>
        <strain evidence="5">S20</strain>
    </source>
</reference>
<sequence>MVHAAAAAGFQAAADTYAAARPEYPAALDGWLKHTLGLGPDRRAVDLGAGTGKFTGRLVETGASVTAIEPVAAMRAKLAAAHPGVEALEGTAEAMPLADASVDAVVCAQAFHWFATEAALAEIRRVLKPGGVLGLVWNVRDESVAWVAALTAVIDRYQGDAPRYASGAWRKVFPAEGFSALEEARFDNPQVGPVETVVVDRLRSTSFIAAASPEVQAEIIGAIRAIVDTHPALAGKEVVAFPYRTSAFHCRKLG</sequence>
<dbReference type="InterPro" id="IPR013216">
    <property type="entry name" value="Methyltransf_11"/>
</dbReference>
<protein>
    <submittedName>
        <fullName evidence="5">Methyltransferase domain-containing protein</fullName>
    </submittedName>
</protein>
<evidence type="ECO:0000313" key="5">
    <source>
        <dbReference type="EMBL" id="XBY42767.1"/>
    </source>
</evidence>
<dbReference type="InterPro" id="IPR029063">
    <property type="entry name" value="SAM-dependent_MTases_sf"/>
</dbReference>
<keyword evidence="3" id="KW-0808">Transferase</keyword>
<dbReference type="AlphaFoldDB" id="A0AAU7X501"/>
<dbReference type="PANTHER" id="PTHR44942:SF4">
    <property type="entry name" value="METHYLTRANSFERASE TYPE 11 DOMAIN-CONTAINING PROTEIN"/>
    <property type="match status" value="1"/>
</dbReference>
<evidence type="ECO:0000256" key="2">
    <source>
        <dbReference type="ARBA" id="ARBA00022603"/>
    </source>
</evidence>
<keyword evidence="2 5" id="KW-0489">Methyltransferase</keyword>
<dbReference type="Pfam" id="PF08241">
    <property type="entry name" value="Methyltransf_11"/>
    <property type="match status" value="1"/>
</dbReference>
<proteinExistence type="inferred from homology"/>
<dbReference type="SUPFAM" id="SSF53335">
    <property type="entry name" value="S-adenosyl-L-methionine-dependent methyltransferases"/>
    <property type="match status" value="1"/>
</dbReference>
<accession>A0AAU7X501</accession>
<dbReference type="CDD" id="cd02440">
    <property type="entry name" value="AdoMet_MTases"/>
    <property type="match status" value="1"/>
</dbReference>
<feature type="domain" description="Methyltransferase type 11" evidence="4">
    <location>
        <begin position="45"/>
        <end position="133"/>
    </location>
</feature>
<dbReference type="GO" id="GO:0032259">
    <property type="term" value="P:methylation"/>
    <property type="evidence" value="ECO:0007669"/>
    <property type="project" value="UniProtKB-KW"/>
</dbReference>
<dbReference type="GO" id="GO:0008757">
    <property type="term" value="F:S-adenosylmethionine-dependent methyltransferase activity"/>
    <property type="evidence" value="ECO:0007669"/>
    <property type="project" value="InterPro"/>
</dbReference>
<comment type="similarity">
    <text evidence="1">Belongs to the methyltransferase superfamily.</text>
</comment>
<dbReference type="InterPro" id="IPR051052">
    <property type="entry name" value="Diverse_substrate_MTase"/>
</dbReference>
<evidence type="ECO:0000256" key="3">
    <source>
        <dbReference type="ARBA" id="ARBA00022679"/>
    </source>
</evidence>
<organism evidence="5">
    <name type="scientific">Methyloraptor flagellatus</name>
    <dbReference type="NCBI Taxonomy" id="3162530"/>
    <lineage>
        <taxon>Bacteria</taxon>
        <taxon>Pseudomonadati</taxon>
        <taxon>Pseudomonadota</taxon>
        <taxon>Alphaproteobacteria</taxon>
        <taxon>Hyphomicrobiales</taxon>
        <taxon>Ancalomicrobiaceae</taxon>
        <taxon>Methyloraptor</taxon>
    </lineage>
</organism>
<name>A0AAU7X501_9HYPH</name>
<dbReference type="RefSeq" id="WP_407047868.1">
    <property type="nucleotide sequence ID" value="NZ_CP158568.1"/>
</dbReference>
<evidence type="ECO:0000259" key="4">
    <source>
        <dbReference type="Pfam" id="PF08241"/>
    </source>
</evidence>
<dbReference type="Gene3D" id="3.40.50.150">
    <property type="entry name" value="Vaccinia Virus protein VP39"/>
    <property type="match status" value="1"/>
</dbReference>
<evidence type="ECO:0000256" key="1">
    <source>
        <dbReference type="ARBA" id="ARBA00008361"/>
    </source>
</evidence>